<dbReference type="InterPro" id="IPR013106">
    <property type="entry name" value="Ig_V-set"/>
</dbReference>
<dbReference type="InterPro" id="IPR007110">
    <property type="entry name" value="Ig-like_dom"/>
</dbReference>
<protein>
    <recommendedName>
        <fullName evidence="4">Ig-like domain-containing protein</fullName>
    </recommendedName>
</protein>
<keyword evidence="3" id="KW-1280">Immunoglobulin</keyword>
<dbReference type="Gene3D" id="2.60.40.10">
    <property type="entry name" value="Immunoglobulins"/>
    <property type="match status" value="1"/>
</dbReference>
<feature type="domain" description="Ig-like" evidence="4">
    <location>
        <begin position="1"/>
        <end position="99"/>
    </location>
</feature>
<keyword evidence="1" id="KW-0391">Immunity</keyword>
<dbReference type="AlphaFoldDB" id="A0A674EIL3"/>
<dbReference type="PANTHER" id="PTHR23266">
    <property type="entry name" value="IMMUNOGLOBULIN HEAVY CHAIN"/>
    <property type="match status" value="1"/>
</dbReference>
<evidence type="ECO:0000256" key="1">
    <source>
        <dbReference type="ARBA" id="ARBA00022859"/>
    </source>
</evidence>
<keyword evidence="2" id="KW-1064">Adaptive immunity</keyword>
<dbReference type="SUPFAM" id="SSF48726">
    <property type="entry name" value="Immunoglobulin"/>
    <property type="match status" value="1"/>
</dbReference>
<dbReference type="GeneTree" id="ENSGT01020000230358"/>
<evidence type="ECO:0000259" key="4">
    <source>
        <dbReference type="PROSITE" id="PS50835"/>
    </source>
</evidence>
<dbReference type="GO" id="GO:0019814">
    <property type="term" value="C:immunoglobulin complex"/>
    <property type="evidence" value="ECO:0007669"/>
    <property type="project" value="UniProtKB-KW"/>
</dbReference>
<organism evidence="5 6">
    <name type="scientific">Salmo trutta</name>
    <name type="common">Brown trout</name>
    <dbReference type="NCBI Taxonomy" id="8032"/>
    <lineage>
        <taxon>Eukaryota</taxon>
        <taxon>Metazoa</taxon>
        <taxon>Chordata</taxon>
        <taxon>Craniata</taxon>
        <taxon>Vertebrata</taxon>
        <taxon>Euteleostomi</taxon>
        <taxon>Actinopterygii</taxon>
        <taxon>Neopterygii</taxon>
        <taxon>Teleostei</taxon>
        <taxon>Protacanthopterygii</taxon>
        <taxon>Salmoniformes</taxon>
        <taxon>Salmonidae</taxon>
        <taxon>Salmoninae</taxon>
        <taxon>Salmo</taxon>
    </lineage>
</organism>
<dbReference type="Pfam" id="PF07686">
    <property type="entry name" value="V-set"/>
    <property type="match status" value="1"/>
</dbReference>
<dbReference type="GO" id="GO:0002250">
    <property type="term" value="P:adaptive immune response"/>
    <property type="evidence" value="ECO:0007669"/>
    <property type="project" value="UniProtKB-KW"/>
</dbReference>
<dbReference type="Ensembl" id="ENSSTUT00000115370.1">
    <property type="protein sequence ID" value="ENSSTUP00000107694.1"/>
    <property type="gene ID" value="ENSSTUG00000047863.1"/>
</dbReference>
<evidence type="ECO:0000256" key="2">
    <source>
        <dbReference type="ARBA" id="ARBA00023130"/>
    </source>
</evidence>
<dbReference type="SMART" id="SM00406">
    <property type="entry name" value="IGv"/>
    <property type="match status" value="1"/>
</dbReference>
<reference evidence="5" key="1">
    <citation type="submission" date="2025-08" db="UniProtKB">
        <authorList>
            <consortium name="Ensembl"/>
        </authorList>
    </citation>
    <scope>IDENTIFICATION</scope>
</reference>
<name>A0A674EIL3_SALTR</name>
<proteinExistence type="predicted"/>
<reference evidence="5" key="2">
    <citation type="submission" date="2025-09" db="UniProtKB">
        <authorList>
            <consortium name="Ensembl"/>
        </authorList>
    </citation>
    <scope>IDENTIFICATION</scope>
</reference>
<dbReference type="InterPro" id="IPR013783">
    <property type="entry name" value="Ig-like_fold"/>
</dbReference>
<dbReference type="InterPro" id="IPR036179">
    <property type="entry name" value="Ig-like_dom_sf"/>
</dbReference>
<dbReference type="GO" id="GO:0005576">
    <property type="term" value="C:extracellular region"/>
    <property type="evidence" value="ECO:0007669"/>
    <property type="project" value="UniProtKB-ARBA"/>
</dbReference>
<keyword evidence="6" id="KW-1185">Reference proteome</keyword>
<sequence length="104" mass="11701">GLELTQPSSLDVKSGESLSITCKVSGYSLTDSTNLYGIGWIRQPVGKALEWIWTIYYDGSSRSQSSIKDRFSVTKYTSSNKLFLKGQNLQTEDTAVYYCARWPQ</sequence>
<dbReference type="PROSITE" id="PS50835">
    <property type="entry name" value="IG_LIKE"/>
    <property type="match status" value="1"/>
</dbReference>
<accession>A0A674EIL3</accession>
<evidence type="ECO:0000256" key="3">
    <source>
        <dbReference type="ARBA" id="ARBA00043265"/>
    </source>
</evidence>
<evidence type="ECO:0000313" key="5">
    <source>
        <dbReference type="Ensembl" id="ENSSTUP00000107694.1"/>
    </source>
</evidence>
<dbReference type="Proteomes" id="UP000472277">
    <property type="component" value="Chromosome 32"/>
</dbReference>
<dbReference type="InterPro" id="IPR050199">
    <property type="entry name" value="IgHV"/>
</dbReference>
<dbReference type="InParanoid" id="A0A674EIL3"/>
<evidence type="ECO:0000313" key="6">
    <source>
        <dbReference type="Proteomes" id="UP000472277"/>
    </source>
</evidence>